<protein>
    <submittedName>
        <fullName evidence="1">Methyltransferase domain-containing protein</fullName>
    </submittedName>
</protein>
<evidence type="ECO:0000313" key="1">
    <source>
        <dbReference type="EMBL" id="MCM2562114.1"/>
    </source>
</evidence>
<comment type="caution">
    <text evidence="1">The sequence shown here is derived from an EMBL/GenBank/DDBJ whole genome shotgun (WGS) entry which is preliminary data.</text>
</comment>
<reference evidence="1" key="1">
    <citation type="submission" date="2022-06" db="EMBL/GenBank/DDBJ databases">
        <title>Lutimaribacter sp. EGI FJ00013, a novel bacterium isolated from a salt lake sediment enrichment.</title>
        <authorList>
            <person name="Gao L."/>
            <person name="Fang B.-Z."/>
            <person name="Li W.-J."/>
        </authorList>
    </citation>
    <scope>NUCLEOTIDE SEQUENCE</scope>
    <source>
        <strain evidence="1">EGI FJ00013</strain>
    </source>
</reference>
<keyword evidence="1" id="KW-0489">Methyltransferase</keyword>
<name>A0ACC5ZUU7_9RHOB</name>
<dbReference type="EMBL" id="JAMQGO010000004">
    <property type="protein sequence ID" value="MCM2562114.1"/>
    <property type="molecule type" value="Genomic_DNA"/>
</dbReference>
<proteinExistence type="predicted"/>
<keyword evidence="2" id="KW-1185">Reference proteome</keyword>
<accession>A0ACC5ZUU7</accession>
<organism evidence="1 2">
    <name type="scientific">Lutimaribacter degradans</name>
    <dbReference type="NCBI Taxonomy" id="2945989"/>
    <lineage>
        <taxon>Bacteria</taxon>
        <taxon>Pseudomonadati</taxon>
        <taxon>Pseudomonadota</taxon>
        <taxon>Alphaproteobacteria</taxon>
        <taxon>Rhodobacterales</taxon>
        <taxon>Roseobacteraceae</taxon>
        <taxon>Lutimaribacter</taxon>
    </lineage>
</organism>
<evidence type="ECO:0000313" key="2">
    <source>
        <dbReference type="Proteomes" id="UP001203036"/>
    </source>
</evidence>
<dbReference type="Proteomes" id="UP001203036">
    <property type="component" value="Unassembled WGS sequence"/>
</dbReference>
<gene>
    <name evidence="1" type="ORF">M8744_08145</name>
</gene>
<keyword evidence="1" id="KW-0808">Transferase</keyword>
<sequence>MTDTFLNQAYSLSEGGDSRKLYAEWAESYEADLATNGYATPLRLARALARFAPDPAHPLLDYGCGTGLSGVAFEKAGFSTVDGIDVSPEMLDIAKAKETYRSTILADPDAPPPVTAEHYPMIAAVGVIGAGAAPLPLFDELMHLLPKGGLFAFSFNDHTLEHPEFEGKVNEWVDPAAARLLFREHGPHLPGKDLGAIVYVLERL</sequence>